<dbReference type="AlphaFoldDB" id="A0A7T0KN31"/>
<dbReference type="InterPro" id="IPR041657">
    <property type="entry name" value="HTH_17"/>
</dbReference>
<dbReference type="Proteomes" id="UP000594586">
    <property type="component" value="Chromosome"/>
</dbReference>
<evidence type="ECO:0000259" key="1">
    <source>
        <dbReference type="Pfam" id="PF12728"/>
    </source>
</evidence>
<accession>A0A7T0KN31</accession>
<dbReference type="NCBIfam" id="TIGR01764">
    <property type="entry name" value="excise"/>
    <property type="match status" value="1"/>
</dbReference>
<dbReference type="RefSeq" id="WP_165002944.1">
    <property type="nucleotide sequence ID" value="NZ_CP064955.1"/>
</dbReference>
<dbReference type="SUPFAM" id="SSF46955">
    <property type="entry name" value="Putative DNA-binding domain"/>
    <property type="match status" value="1"/>
</dbReference>
<reference evidence="2 3" key="1">
    <citation type="submission" date="2020-11" db="EMBL/GenBank/DDBJ databases">
        <title>Corynebacterium sp. MC1420.</title>
        <authorList>
            <person name="Zhou J."/>
        </authorList>
    </citation>
    <scope>NUCLEOTIDE SEQUENCE [LARGE SCALE GENOMIC DNA]</scope>
    <source>
        <strain evidence="2 3">MC1420</strain>
    </source>
</reference>
<keyword evidence="3" id="KW-1185">Reference proteome</keyword>
<organism evidence="2 3">
    <name type="scientific">Corynebacterium qintianiae</name>
    <dbReference type="NCBI Taxonomy" id="2709392"/>
    <lineage>
        <taxon>Bacteria</taxon>
        <taxon>Bacillati</taxon>
        <taxon>Actinomycetota</taxon>
        <taxon>Actinomycetes</taxon>
        <taxon>Mycobacteriales</taxon>
        <taxon>Corynebacteriaceae</taxon>
        <taxon>Corynebacterium</taxon>
    </lineage>
</organism>
<evidence type="ECO:0000313" key="3">
    <source>
        <dbReference type="Proteomes" id="UP000594586"/>
    </source>
</evidence>
<dbReference type="GO" id="GO:0003677">
    <property type="term" value="F:DNA binding"/>
    <property type="evidence" value="ECO:0007669"/>
    <property type="project" value="InterPro"/>
</dbReference>
<gene>
    <name evidence="2" type="ORF">G7Y29_00590</name>
</gene>
<dbReference type="Pfam" id="PF12728">
    <property type="entry name" value="HTH_17"/>
    <property type="match status" value="1"/>
</dbReference>
<dbReference type="InterPro" id="IPR009061">
    <property type="entry name" value="DNA-bd_dom_put_sf"/>
</dbReference>
<dbReference type="InterPro" id="IPR010093">
    <property type="entry name" value="SinI_DNA-bd"/>
</dbReference>
<protein>
    <submittedName>
        <fullName evidence="2">Helix-turn-helix domain-containing protein</fullName>
    </submittedName>
</protein>
<feature type="domain" description="Helix-turn-helix" evidence="1">
    <location>
        <begin position="15"/>
        <end position="64"/>
    </location>
</feature>
<evidence type="ECO:0000313" key="2">
    <source>
        <dbReference type="EMBL" id="QPK83364.1"/>
    </source>
</evidence>
<dbReference type="KEGG" id="cqn:G7Y29_00590"/>
<dbReference type="EMBL" id="CP064955">
    <property type="protein sequence ID" value="QPK83364.1"/>
    <property type="molecule type" value="Genomic_DNA"/>
</dbReference>
<proteinExistence type="predicted"/>
<sequence>MSDKNRKTYKGNYWYMSPEEVMAFLSISKATLNRMVADGVLPCSVPYGRVRRFKSSDVERLMEKSILQMV</sequence>
<name>A0A7T0KN31_9CORY</name>